<feature type="non-terminal residue" evidence="3">
    <location>
        <position position="99"/>
    </location>
</feature>
<reference evidence="3" key="1">
    <citation type="journal article" date="2019" name="Environ. Microbiol.">
        <title>Fungal ecological strategies reflected in gene transcription - a case study of two litter decomposers.</title>
        <authorList>
            <person name="Barbi F."/>
            <person name="Kohler A."/>
            <person name="Barry K."/>
            <person name="Baskaran P."/>
            <person name="Daum C."/>
            <person name="Fauchery L."/>
            <person name="Ihrmark K."/>
            <person name="Kuo A."/>
            <person name="LaButti K."/>
            <person name="Lipzen A."/>
            <person name="Morin E."/>
            <person name="Grigoriev I.V."/>
            <person name="Henrissat B."/>
            <person name="Lindahl B."/>
            <person name="Martin F."/>
        </authorList>
    </citation>
    <scope>NUCLEOTIDE SEQUENCE</scope>
    <source>
        <strain evidence="3">JB14</strain>
    </source>
</reference>
<feature type="chain" id="PRO_5025578818" evidence="2">
    <location>
        <begin position="26"/>
        <end position="99"/>
    </location>
</feature>
<dbReference type="OrthoDB" id="26970at2759"/>
<feature type="signal peptide" evidence="2">
    <location>
        <begin position="1"/>
        <end position="25"/>
    </location>
</feature>
<keyword evidence="3" id="KW-0648">Protein biosynthesis</keyword>
<dbReference type="InterPro" id="IPR007991">
    <property type="entry name" value="RNA_pol_I_trans_ini_fac_RRN3"/>
</dbReference>
<evidence type="ECO:0000256" key="1">
    <source>
        <dbReference type="ARBA" id="ARBA00010098"/>
    </source>
</evidence>
<proteinExistence type="inferred from homology"/>
<dbReference type="GO" id="GO:0001181">
    <property type="term" value="F:RNA polymerase I general transcription initiation factor activity"/>
    <property type="evidence" value="ECO:0007669"/>
    <property type="project" value="InterPro"/>
</dbReference>
<keyword evidence="4" id="KW-1185">Reference proteome</keyword>
<protein>
    <submittedName>
        <fullName evidence="3">RNA polymerase I-specific transcription initiation factor RRN3</fullName>
    </submittedName>
</protein>
<evidence type="ECO:0000313" key="3">
    <source>
        <dbReference type="EMBL" id="KAE9409865.1"/>
    </source>
</evidence>
<accession>A0A6A4IN80</accession>
<organism evidence="3 4">
    <name type="scientific">Gymnopus androsaceus JB14</name>
    <dbReference type="NCBI Taxonomy" id="1447944"/>
    <lineage>
        <taxon>Eukaryota</taxon>
        <taxon>Fungi</taxon>
        <taxon>Dikarya</taxon>
        <taxon>Basidiomycota</taxon>
        <taxon>Agaricomycotina</taxon>
        <taxon>Agaricomycetes</taxon>
        <taxon>Agaricomycetidae</taxon>
        <taxon>Agaricales</taxon>
        <taxon>Marasmiineae</taxon>
        <taxon>Omphalotaceae</taxon>
        <taxon>Gymnopus</taxon>
    </lineage>
</organism>
<keyword evidence="2" id="KW-0732">Signal</keyword>
<dbReference type="GO" id="GO:0006361">
    <property type="term" value="P:transcription initiation at RNA polymerase I promoter"/>
    <property type="evidence" value="ECO:0007669"/>
    <property type="project" value="InterPro"/>
</dbReference>
<dbReference type="EMBL" id="ML769386">
    <property type="protein sequence ID" value="KAE9409865.1"/>
    <property type="molecule type" value="Genomic_DNA"/>
</dbReference>
<evidence type="ECO:0000313" key="4">
    <source>
        <dbReference type="Proteomes" id="UP000799118"/>
    </source>
</evidence>
<evidence type="ECO:0000256" key="2">
    <source>
        <dbReference type="SAM" id="SignalP"/>
    </source>
</evidence>
<dbReference type="GO" id="GO:0005634">
    <property type="term" value="C:nucleus"/>
    <property type="evidence" value="ECO:0007669"/>
    <property type="project" value="TreeGrafter"/>
</dbReference>
<dbReference type="GO" id="GO:0003743">
    <property type="term" value="F:translation initiation factor activity"/>
    <property type="evidence" value="ECO:0007669"/>
    <property type="project" value="UniProtKB-KW"/>
</dbReference>
<dbReference type="Proteomes" id="UP000799118">
    <property type="component" value="Unassembled WGS sequence"/>
</dbReference>
<dbReference type="GO" id="GO:0001042">
    <property type="term" value="F:RNA polymerase I core binding"/>
    <property type="evidence" value="ECO:0007669"/>
    <property type="project" value="TreeGrafter"/>
</dbReference>
<dbReference type="PANTHER" id="PTHR12790">
    <property type="entry name" value="TRANSCRIPTION INITIATION FACTOR IA RRN3"/>
    <property type="match status" value="1"/>
</dbReference>
<sequence>QNTVFYAVAQALFLIFCFRWRDLLEDGEEEEVPMKGAKSEGGGRGKKWMKQLDVVQRVVNSVLNPLKVCSPNVASQFARVAHATDFLYCYTILESNRRS</sequence>
<dbReference type="AlphaFoldDB" id="A0A6A4IN80"/>
<name>A0A6A4IN80_9AGAR</name>
<gene>
    <name evidence="3" type="ORF">BT96DRAFT_776401</name>
</gene>
<dbReference type="PANTHER" id="PTHR12790:SF0">
    <property type="entry name" value="RNA POLYMERASE I-SPECIFIC TRANSCRIPTION INITIATION FACTOR RRN3-RELATED"/>
    <property type="match status" value="1"/>
</dbReference>
<comment type="similarity">
    <text evidence="1">Belongs to the RRN3 family.</text>
</comment>
<keyword evidence="3" id="KW-0396">Initiation factor</keyword>
<feature type="non-terminal residue" evidence="3">
    <location>
        <position position="1"/>
    </location>
</feature>
<dbReference type="Pfam" id="PF05327">
    <property type="entry name" value="RRN3"/>
    <property type="match status" value="1"/>
</dbReference>